<dbReference type="Pfam" id="PF24458">
    <property type="entry name" value="DUF7573"/>
    <property type="match status" value="1"/>
</dbReference>
<evidence type="ECO:0000313" key="3">
    <source>
        <dbReference type="EMBL" id="QCS41065.1"/>
    </source>
</evidence>
<dbReference type="RefSeq" id="WP_138243584.1">
    <property type="nucleotide sequence ID" value="NZ_CP040330.1"/>
</dbReference>
<dbReference type="Proteomes" id="UP000302218">
    <property type="component" value="Chromosome"/>
</dbReference>
<dbReference type="OrthoDB" id="157634at2157"/>
<evidence type="ECO:0000256" key="1">
    <source>
        <dbReference type="SAM" id="MobiDB-lite"/>
    </source>
</evidence>
<sequence length="87" mass="9266">MTDDATLSDFDAAGDDKTTEASREGEESAADPAEAADSSAETGTSDAARWTYAWGDYTCSRCDSPTERAWRADGEGTDPVCPDCKSW</sequence>
<dbReference type="GeneID" id="40263887"/>
<dbReference type="InterPro" id="IPR055995">
    <property type="entry name" value="DUF7573"/>
</dbReference>
<evidence type="ECO:0000313" key="4">
    <source>
        <dbReference type="Proteomes" id="UP000302218"/>
    </source>
</evidence>
<gene>
    <name evidence="3" type="ORF">FEJ81_01410</name>
</gene>
<feature type="domain" description="DUF7573" evidence="2">
    <location>
        <begin position="49"/>
        <end position="87"/>
    </location>
</feature>
<dbReference type="KEGG" id="nvr:FEJ81_01410"/>
<evidence type="ECO:0000259" key="2">
    <source>
        <dbReference type="Pfam" id="PF24458"/>
    </source>
</evidence>
<feature type="region of interest" description="Disordered" evidence="1">
    <location>
        <begin position="68"/>
        <end position="87"/>
    </location>
</feature>
<dbReference type="AlphaFoldDB" id="A0A4V1FXR4"/>
<feature type="compositionally biased region" description="Low complexity" evidence="1">
    <location>
        <begin position="30"/>
        <end position="41"/>
    </location>
</feature>
<feature type="region of interest" description="Disordered" evidence="1">
    <location>
        <begin position="1"/>
        <end position="46"/>
    </location>
</feature>
<feature type="compositionally biased region" description="Basic and acidic residues" evidence="1">
    <location>
        <begin position="14"/>
        <end position="26"/>
    </location>
</feature>
<name>A0A4V1FXR4_9EURY</name>
<protein>
    <recommendedName>
        <fullName evidence="2">DUF7573 domain-containing protein</fullName>
    </recommendedName>
</protein>
<accession>A0A4V1FXR4</accession>
<proteinExistence type="predicted"/>
<organism evidence="3 4">
    <name type="scientific">Natrinema versiforme</name>
    <dbReference type="NCBI Taxonomy" id="88724"/>
    <lineage>
        <taxon>Archaea</taxon>
        <taxon>Methanobacteriati</taxon>
        <taxon>Methanobacteriota</taxon>
        <taxon>Stenosarchaea group</taxon>
        <taxon>Halobacteria</taxon>
        <taxon>Halobacteriales</taxon>
        <taxon>Natrialbaceae</taxon>
        <taxon>Natrinema</taxon>
    </lineage>
</organism>
<dbReference type="EMBL" id="CP040330">
    <property type="protein sequence ID" value="QCS41065.1"/>
    <property type="molecule type" value="Genomic_DNA"/>
</dbReference>
<reference evidence="4" key="1">
    <citation type="submission" date="2019-05" db="EMBL/GenBank/DDBJ databases">
        <title>Genome sequence and methylation pattern of the halophilic Archaeon Natrinema versiforme BOL5-4.</title>
        <authorList>
            <person name="DasSarma P."/>
            <person name="Anton B.P."/>
            <person name="DasSarma S.L."/>
            <person name="Martinez F.L."/>
            <person name="Guzman D."/>
            <person name="Roberts R.J."/>
            <person name="DasSarma S."/>
        </authorList>
    </citation>
    <scope>NUCLEOTIDE SEQUENCE [LARGE SCALE GENOMIC DNA]</scope>
    <source>
        <strain evidence="4">BOL5-4</strain>
    </source>
</reference>